<name>G6EED8_9SPHN</name>
<dbReference type="Gene3D" id="3.40.50.850">
    <property type="entry name" value="Isochorismatase-like"/>
    <property type="match status" value="1"/>
</dbReference>
<dbReference type="PATRIC" id="fig|1088721.3.peg.2676"/>
<dbReference type="PANTHER" id="PTHR43540:SF6">
    <property type="entry name" value="ISOCHORISMATASE-LIKE DOMAIN-CONTAINING PROTEIN"/>
    <property type="match status" value="1"/>
</dbReference>
<evidence type="ECO:0000313" key="3">
    <source>
        <dbReference type="EMBL" id="EHJ60361.1"/>
    </source>
</evidence>
<evidence type="ECO:0000313" key="4">
    <source>
        <dbReference type="Proteomes" id="UP000004030"/>
    </source>
</evidence>
<dbReference type="EMBL" id="AGFM01000039">
    <property type="protein sequence ID" value="EHJ60361.1"/>
    <property type="molecule type" value="Genomic_DNA"/>
</dbReference>
<dbReference type="GO" id="GO:0016787">
    <property type="term" value="F:hydrolase activity"/>
    <property type="evidence" value="ECO:0007669"/>
    <property type="project" value="UniProtKB-KW"/>
</dbReference>
<dbReference type="Proteomes" id="UP000004030">
    <property type="component" value="Unassembled WGS sequence"/>
</dbReference>
<dbReference type="KEGG" id="npn:JI59_06570"/>
<evidence type="ECO:0000256" key="1">
    <source>
        <dbReference type="ARBA" id="ARBA00022801"/>
    </source>
</evidence>
<dbReference type="eggNOG" id="COG1335">
    <property type="taxonomic scope" value="Bacteria"/>
</dbReference>
<organism evidence="3 4">
    <name type="scientific">Novosphingobium pentaromativorans US6-1</name>
    <dbReference type="NCBI Taxonomy" id="1088721"/>
    <lineage>
        <taxon>Bacteria</taxon>
        <taxon>Pseudomonadati</taxon>
        <taxon>Pseudomonadota</taxon>
        <taxon>Alphaproteobacteria</taxon>
        <taxon>Sphingomonadales</taxon>
        <taxon>Sphingomonadaceae</taxon>
        <taxon>Novosphingobium</taxon>
    </lineage>
</organism>
<comment type="caution">
    <text evidence="3">The sequence shown here is derived from an EMBL/GenBank/DDBJ whole genome shotgun (WGS) entry which is preliminary data.</text>
</comment>
<dbReference type="InterPro" id="IPR036380">
    <property type="entry name" value="Isochorismatase-like_sf"/>
</dbReference>
<dbReference type="RefSeq" id="WP_007013620.1">
    <property type="nucleotide sequence ID" value="NZ_AGFM01000039.1"/>
</dbReference>
<sequence length="230" mass="25139">MHRIELPDWAVERGRGYNSFDAIDPERTALVVIDMQTAFVAEEGVFGKESARAIVEPINTLVRAMRDAGACVIWTRQTVSDAPHLAVPAWQYDLADPFVARAVASLRSGTAAHEIYPPMACGRDDLVLDKFRYGAFSCPAGALARVLHMRGIELIVLVGTLTNVCVESTAREANMRGHKVIVVADACAAATDAEHNAALLNLRLNFADVQWTRDILALLQEPDRHLPLLG</sequence>
<keyword evidence="1 3" id="KW-0378">Hydrolase</keyword>
<accession>G6EED8</accession>
<dbReference type="SUPFAM" id="SSF52499">
    <property type="entry name" value="Isochorismatase-like hydrolases"/>
    <property type="match status" value="1"/>
</dbReference>
<dbReference type="PANTHER" id="PTHR43540">
    <property type="entry name" value="PEROXYUREIDOACRYLATE/UREIDOACRYLATE AMIDOHYDROLASE-RELATED"/>
    <property type="match status" value="1"/>
</dbReference>
<evidence type="ECO:0000259" key="2">
    <source>
        <dbReference type="Pfam" id="PF00857"/>
    </source>
</evidence>
<dbReference type="OrthoDB" id="9807387at2"/>
<feature type="domain" description="Isochorismatase-like" evidence="2">
    <location>
        <begin position="28"/>
        <end position="210"/>
    </location>
</feature>
<dbReference type="InterPro" id="IPR050272">
    <property type="entry name" value="Isochorismatase-like_hydrls"/>
</dbReference>
<gene>
    <name evidence="3" type="ORF">NSU_2709</name>
</gene>
<reference evidence="3 4" key="1">
    <citation type="journal article" date="2012" name="J. Bacteriol.">
        <title>Genome sequence of benzo(a)pyrene-degrading bacterium Novosphingobium pentaromativorans US6-1.</title>
        <authorList>
            <person name="Luo Y.R."/>
            <person name="Kang S.G."/>
            <person name="Kim S.J."/>
            <person name="Kim M.R."/>
            <person name="Li N."/>
            <person name="Lee J.H."/>
            <person name="Kwon K.K."/>
        </authorList>
    </citation>
    <scope>NUCLEOTIDE SEQUENCE [LARGE SCALE GENOMIC DNA]</scope>
    <source>
        <strain evidence="3 4">US6-1</strain>
    </source>
</reference>
<dbReference type="CDD" id="cd00431">
    <property type="entry name" value="cysteine_hydrolases"/>
    <property type="match status" value="1"/>
</dbReference>
<dbReference type="STRING" id="1088721.JI59_06570"/>
<dbReference type="InterPro" id="IPR000868">
    <property type="entry name" value="Isochorismatase-like_dom"/>
</dbReference>
<proteinExistence type="predicted"/>
<dbReference type="AlphaFoldDB" id="G6EED8"/>
<keyword evidence="4" id="KW-1185">Reference proteome</keyword>
<dbReference type="Pfam" id="PF00857">
    <property type="entry name" value="Isochorismatase"/>
    <property type="match status" value="1"/>
</dbReference>
<protein>
    <submittedName>
        <fullName evidence="3">Isochorismatase hydrolase</fullName>
    </submittedName>
</protein>